<dbReference type="Gene3D" id="3.30.2310.10">
    <property type="entry name" value="YaeB-like"/>
    <property type="match status" value="1"/>
</dbReference>
<dbReference type="HOGENOM" id="CLU_1614510_0_0_1"/>
<dbReference type="PROSITE" id="PS51668">
    <property type="entry name" value="TSAA_2"/>
    <property type="match status" value="1"/>
</dbReference>
<dbReference type="EMBL" id="EAAA01001555">
    <property type="status" value="NOT_ANNOTATED_CDS"/>
    <property type="molecule type" value="Genomic_DNA"/>
</dbReference>
<dbReference type="InParanoid" id="F6U8L4"/>
<dbReference type="Pfam" id="PF01980">
    <property type="entry name" value="TrmO_N"/>
    <property type="match status" value="1"/>
</dbReference>
<dbReference type="PANTHER" id="PTHR12818">
    <property type="entry name" value="TRNA (ADENINE(37)-N6)-METHYLTRANSFERASE"/>
    <property type="match status" value="1"/>
</dbReference>
<dbReference type="InterPro" id="IPR036413">
    <property type="entry name" value="YaeB-like_sf"/>
</dbReference>
<dbReference type="Proteomes" id="UP000008144">
    <property type="component" value="Chromosome 2"/>
</dbReference>
<sequence>TLNFSGLDIVDGTPVLDIKPYIPSYDTPKVVNPTEPSLNEETFSDISTVDSTNIDLDIQTAQWITEPPVAEIKVQFTNRALTDISHFKSNSGDWILKFINSDNLKQAIIDVLKADPRSSYRRQKCSDRLYYFTLDNAHITAWFDDTNDQVIAEVLRIKPLSMIVK</sequence>
<proteinExistence type="inferred from homology"/>
<evidence type="ECO:0000256" key="1">
    <source>
        <dbReference type="ARBA" id="ARBA00022691"/>
    </source>
</evidence>
<dbReference type="InterPro" id="IPR036414">
    <property type="entry name" value="YaeB_N_sf"/>
</dbReference>
<organism evidence="4 5">
    <name type="scientific">Ciona intestinalis</name>
    <name type="common">Transparent sea squirt</name>
    <name type="synonym">Ascidia intestinalis</name>
    <dbReference type="NCBI Taxonomy" id="7719"/>
    <lineage>
        <taxon>Eukaryota</taxon>
        <taxon>Metazoa</taxon>
        <taxon>Chordata</taxon>
        <taxon>Tunicata</taxon>
        <taxon>Ascidiacea</taxon>
        <taxon>Phlebobranchia</taxon>
        <taxon>Cionidae</taxon>
        <taxon>Ciona</taxon>
    </lineage>
</organism>
<comment type="similarity">
    <text evidence="2">Belongs to the tRNA methyltransferase O family.</text>
</comment>
<accession>F6U8L4</accession>
<dbReference type="PANTHER" id="PTHR12818:SF0">
    <property type="entry name" value="TRNA (ADENINE(37)-N6)-METHYLTRANSFERASE"/>
    <property type="match status" value="1"/>
</dbReference>
<dbReference type="AlphaFoldDB" id="F6U8L4"/>
<dbReference type="SUPFAM" id="SSF118196">
    <property type="entry name" value="YaeB-like"/>
    <property type="match status" value="1"/>
</dbReference>
<evidence type="ECO:0000313" key="4">
    <source>
        <dbReference type="Ensembl" id="ENSCINP00000021748.2"/>
    </source>
</evidence>
<reference evidence="5" key="1">
    <citation type="journal article" date="2002" name="Science">
        <title>The draft genome of Ciona intestinalis: insights into chordate and vertebrate origins.</title>
        <authorList>
            <person name="Dehal P."/>
            <person name="Satou Y."/>
            <person name="Campbell R.K."/>
            <person name="Chapman J."/>
            <person name="Degnan B."/>
            <person name="De Tomaso A."/>
            <person name="Davidson B."/>
            <person name="Di Gregorio A."/>
            <person name="Gelpke M."/>
            <person name="Goodstein D.M."/>
            <person name="Harafuji N."/>
            <person name="Hastings K.E."/>
            <person name="Ho I."/>
            <person name="Hotta K."/>
            <person name="Huang W."/>
            <person name="Kawashima T."/>
            <person name="Lemaire P."/>
            <person name="Martinez D."/>
            <person name="Meinertzhagen I.A."/>
            <person name="Necula S."/>
            <person name="Nonaka M."/>
            <person name="Putnam N."/>
            <person name="Rash S."/>
            <person name="Saiga H."/>
            <person name="Satake M."/>
            <person name="Terry A."/>
            <person name="Yamada L."/>
            <person name="Wang H.G."/>
            <person name="Awazu S."/>
            <person name="Azumi K."/>
            <person name="Boore J."/>
            <person name="Branno M."/>
            <person name="Chin-Bow S."/>
            <person name="DeSantis R."/>
            <person name="Doyle S."/>
            <person name="Francino P."/>
            <person name="Keys D.N."/>
            <person name="Haga S."/>
            <person name="Hayashi H."/>
            <person name="Hino K."/>
            <person name="Imai K.S."/>
            <person name="Inaba K."/>
            <person name="Kano S."/>
            <person name="Kobayashi K."/>
            <person name="Kobayashi M."/>
            <person name="Lee B.I."/>
            <person name="Makabe K.W."/>
            <person name="Manohar C."/>
            <person name="Matassi G."/>
            <person name="Medina M."/>
            <person name="Mochizuki Y."/>
            <person name="Mount S."/>
            <person name="Morishita T."/>
            <person name="Miura S."/>
            <person name="Nakayama A."/>
            <person name="Nishizaka S."/>
            <person name="Nomoto H."/>
            <person name="Ohta F."/>
            <person name="Oishi K."/>
            <person name="Rigoutsos I."/>
            <person name="Sano M."/>
            <person name="Sasaki A."/>
            <person name="Sasakura Y."/>
            <person name="Shoguchi E."/>
            <person name="Shin-i T."/>
            <person name="Spagnuolo A."/>
            <person name="Stainier D."/>
            <person name="Suzuki M.M."/>
            <person name="Tassy O."/>
            <person name="Takatori N."/>
            <person name="Tokuoka M."/>
            <person name="Yagi K."/>
            <person name="Yoshizaki F."/>
            <person name="Wada S."/>
            <person name="Zhang C."/>
            <person name="Hyatt P.D."/>
            <person name="Larimer F."/>
            <person name="Detter C."/>
            <person name="Doggett N."/>
            <person name="Glavina T."/>
            <person name="Hawkins T."/>
            <person name="Richardson P."/>
            <person name="Lucas S."/>
            <person name="Kohara Y."/>
            <person name="Levine M."/>
            <person name="Satoh N."/>
            <person name="Rokhsar D.S."/>
        </authorList>
    </citation>
    <scope>NUCLEOTIDE SEQUENCE [LARGE SCALE GENOMIC DNA]</scope>
</reference>
<keyword evidence="5" id="KW-1185">Reference proteome</keyword>
<dbReference type="InterPro" id="IPR023370">
    <property type="entry name" value="TrmO-like_N"/>
</dbReference>
<keyword evidence="1" id="KW-0949">S-adenosyl-L-methionine</keyword>
<dbReference type="InterPro" id="IPR040372">
    <property type="entry name" value="YaeB-like"/>
</dbReference>
<name>F6U8L4_CIOIN</name>
<feature type="domain" description="TsaA-like" evidence="3">
    <location>
        <begin position="1"/>
        <end position="30"/>
    </location>
</feature>
<dbReference type="Ensembl" id="ENSCINT00000021994.2">
    <property type="protein sequence ID" value="ENSCINP00000021748.2"/>
    <property type="gene ID" value="ENSCING00000011368.2"/>
</dbReference>
<evidence type="ECO:0000313" key="5">
    <source>
        <dbReference type="Proteomes" id="UP000008144"/>
    </source>
</evidence>
<reference evidence="4" key="4">
    <citation type="submission" date="2025-09" db="UniProtKB">
        <authorList>
            <consortium name="Ensembl"/>
        </authorList>
    </citation>
    <scope>IDENTIFICATION</scope>
</reference>
<reference evidence="4" key="2">
    <citation type="journal article" date="2008" name="Genome Biol.">
        <title>Improved genome assembly and evidence-based global gene model set for the chordate Ciona intestinalis: new insight into intron and operon populations.</title>
        <authorList>
            <person name="Satou Y."/>
            <person name="Mineta K."/>
            <person name="Ogasawara M."/>
            <person name="Sasakura Y."/>
            <person name="Shoguchi E."/>
            <person name="Ueno K."/>
            <person name="Yamada L."/>
            <person name="Matsumoto J."/>
            <person name="Wasserscheid J."/>
            <person name="Dewar K."/>
            <person name="Wiley G.B."/>
            <person name="Macmil S.L."/>
            <person name="Roe B.A."/>
            <person name="Zeller R.W."/>
            <person name="Hastings K.E."/>
            <person name="Lemaire P."/>
            <person name="Lindquist E."/>
            <person name="Endo T."/>
            <person name="Hotta K."/>
            <person name="Inaba K."/>
        </authorList>
    </citation>
    <scope>NUCLEOTIDE SEQUENCE [LARGE SCALE GENOMIC DNA]</scope>
    <source>
        <strain evidence="4">wild type</strain>
    </source>
</reference>
<dbReference type="FunFam" id="3.30.2310.10:FF:000002">
    <property type="entry name" value="tRNA methyltransferase O"/>
    <property type="match status" value="1"/>
</dbReference>
<evidence type="ECO:0000256" key="2">
    <source>
        <dbReference type="ARBA" id="ARBA00033753"/>
    </source>
</evidence>
<reference evidence="4" key="3">
    <citation type="submission" date="2025-08" db="UniProtKB">
        <authorList>
            <consortium name="Ensembl"/>
        </authorList>
    </citation>
    <scope>IDENTIFICATION</scope>
</reference>
<dbReference type="GeneTree" id="ENSGT00390000004643"/>
<dbReference type="Gene3D" id="2.40.30.70">
    <property type="entry name" value="YaeB-like"/>
    <property type="match status" value="1"/>
</dbReference>
<protein>
    <recommendedName>
        <fullName evidence="3">TsaA-like domain-containing protein</fullName>
    </recommendedName>
</protein>
<evidence type="ECO:0000259" key="3">
    <source>
        <dbReference type="PROSITE" id="PS51668"/>
    </source>
</evidence>
<dbReference type="OMA" id="QWITEPP"/>